<dbReference type="NCBIfam" id="TIGR00197">
    <property type="entry name" value="yjeF_nterm"/>
    <property type="match status" value="1"/>
</dbReference>
<keyword evidence="8 17" id="KW-0521">NADP</keyword>
<feature type="domain" description="YjeF C-terminal" evidence="20">
    <location>
        <begin position="266"/>
        <end position="535"/>
    </location>
</feature>
<dbReference type="InterPro" id="IPR036652">
    <property type="entry name" value="YjeF_N_dom_sf"/>
</dbReference>
<name>A0A4R2PTE0_RHOSA</name>
<evidence type="ECO:0000256" key="4">
    <source>
        <dbReference type="ARBA" id="ARBA00009524"/>
    </source>
</evidence>
<proteinExistence type="inferred from homology"/>
<evidence type="ECO:0000256" key="19">
    <source>
        <dbReference type="PIRNR" id="PIRNR017184"/>
    </source>
</evidence>
<evidence type="ECO:0000256" key="5">
    <source>
        <dbReference type="ARBA" id="ARBA00022723"/>
    </source>
</evidence>
<dbReference type="PIRSF" id="PIRSF017184">
    <property type="entry name" value="Nnr"/>
    <property type="match status" value="1"/>
</dbReference>
<comment type="caution">
    <text evidence="22">The sequence shown here is derived from an EMBL/GenBank/DDBJ whole genome shotgun (WGS) entry which is preliminary data.</text>
</comment>
<feature type="binding site" evidence="18">
    <location>
        <position position="166"/>
    </location>
    <ligand>
        <name>K(+)</name>
        <dbReference type="ChEBI" id="CHEBI:29103"/>
    </ligand>
</feature>
<comment type="cofactor">
    <cofactor evidence="17">
        <name>Mg(2+)</name>
        <dbReference type="ChEBI" id="CHEBI:18420"/>
    </cofactor>
</comment>
<dbReference type="NCBIfam" id="TIGR00196">
    <property type="entry name" value="yjeF_cterm"/>
    <property type="match status" value="1"/>
</dbReference>
<dbReference type="GO" id="GO:0046872">
    <property type="term" value="F:metal ion binding"/>
    <property type="evidence" value="ECO:0007669"/>
    <property type="project" value="UniProtKB-UniRule"/>
</dbReference>
<keyword evidence="13" id="KW-0511">Multifunctional enzyme</keyword>
<evidence type="ECO:0000256" key="3">
    <source>
        <dbReference type="ARBA" id="ARBA00006001"/>
    </source>
</evidence>
<evidence type="ECO:0000259" key="20">
    <source>
        <dbReference type="PROSITE" id="PS51383"/>
    </source>
</evidence>
<reference evidence="22 23" key="1">
    <citation type="submission" date="2019-03" db="EMBL/GenBank/DDBJ databases">
        <title>Genomic Encyclopedia of Type Strains, Phase IV (KMG-IV): sequencing the most valuable type-strain genomes for metagenomic binning, comparative biology and taxonomic classification.</title>
        <authorList>
            <person name="Goeker M."/>
        </authorList>
    </citation>
    <scope>NUCLEOTIDE SEQUENCE [LARGE SCALE GENOMIC DNA]</scope>
    <source>
        <strain evidence="22 23">DSM 2132</strain>
    </source>
</reference>
<evidence type="ECO:0000256" key="2">
    <source>
        <dbReference type="ARBA" id="ARBA00000909"/>
    </source>
</evidence>
<evidence type="ECO:0000256" key="6">
    <source>
        <dbReference type="ARBA" id="ARBA00022741"/>
    </source>
</evidence>
<dbReference type="InterPro" id="IPR030677">
    <property type="entry name" value="Nnr"/>
</dbReference>
<comment type="catalytic activity">
    <reaction evidence="15 17 19">
        <text>(6S)-NADHX + ADP = AMP + phosphate + NADH + H(+)</text>
        <dbReference type="Rhea" id="RHEA:32223"/>
        <dbReference type="ChEBI" id="CHEBI:15378"/>
        <dbReference type="ChEBI" id="CHEBI:43474"/>
        <dbReference type="ChEBI" id="CHEBI:57945"/>
        <dbReference type="ChEBI" id="CHEBI:64074"/>
        <dbReference type="ChEBI" id="CHEBI:456215"/>
        <dbReference type="ChEBI" id="CHEBI:456216"/>
        <dbReference type="EC" id="4.2.1.136"/>
    </reaction>
</comment>
<dbReference type="PROSITE" id="PS01050">
    <property type="entry name" value="YJEF_C_2"/>
    <property type="match status" value="1"/>
</dbReference>
<feature type="binding site" evidence="17">
    <location>
        <position position="415"/>
    </location>
    <ligand>
        <name>(6S)-NADPHX</name>
        <dbReference type="ChEBI" id="CHEBI:64076"/>
    </ligand>
</feature>
<dbReference type="Proteomes" id="UP000295399">
    <property type="component" value="Unassembled WGS sequence"/>
</dbReference>
<dbReference type="PANTHER" id="PTHR12592">
    <property type="entry name" value="ATP-DEPENDENT (S)-NAD(P)H-HYDRATE DEHYDRATASE FAMILY MEMBER"/>
    <property type="match status" value="1"/>
</dbReference>
<sequence>MMTGTPSDPRSFQTVQGRRYRSLATADGGSEALSVDLLPHLLVAPARMAAVDRATIAAGTPGVVLMDRAGAAVAEAARAALCERRRDGAAGDVLVLAGPGNNGGDGFVAAARLARAGHRVQVALLGARASLSGDAAWAAQQWSGPVMALDADATLAALDRVDLVIDALFGAGLSRPLDGVVAAVVRAVNAAGVPVLAVDMPSGVDGATGRVRGVAVEAAATVTFERLKPGHRLFPGARLAGRLICRPIGLDPAALAAEAEPLADNHADLWRAAWPAADPTDHKYAQGHAVVVGGAAPGLGAGRLAALAALRAGAGLVSLATPEDGYAIQAAALAEVMVAPVADDAALDAFLDDPRKAALVFGPGAPADAATRGRALRLLALGRPLVLDAGALTAFAGDVGALARAVCGPLVLTPHEGEFGRLFGADGAAEATKVDRARTAAARTGAVVLLKGADTVIAGPDGVAVVDSEALPRLATAGSGDVLAGLIAGLLARGLAPMAAAGVAVRMQRLAAHRAGHGLIAGDLVDALPGVRQGWPGGPI</sequence>
<evidence type="ECO:0000256" key="12">
    <source>
        <dbReference type="ARBA" id="ARBA00023239"/>
    </source>
</evidence>
<feature type="binding site" evidence="17">
    <location>
        <begin position="451"/>
        <end position="455"/>
    </location>
    <ligand>
        <name>AMP</name>
        <dbReference type="ChEBI" id="CHEBI:456215"/>
    </ligand>
</feature>
<dbReference type="PANTHER" id="PTHR12592:SF0">
    <property type="entry name" value="ATP-DEPENDENT (S)-NAD(P)H-HYDRATE DEHYDRATASE"/>
    <property type="match status" value="1"/>
</dbReference>
<dbReference type="EC" id="4.2.1.136" evidence="19"/>
<evidence type="ECO:0000313" key="23">
    <source>
        <dbReference type="Proteomes" id="UP000295399"/>
    </source>
</evidence>
<keyword evidence="5 18" id="KW-0479">Metal-binding</keyword>
<dbReference type="CDD" id="cd01171">
    <property type="entry name" value="YXKO-related"/>
    <property type="match status" value="1"/>
</dbReference>
<organism evidence="22 23">
    <name type="scientific">Rhodothalassium salexigens DSM 2132</name>
    <dbReference type="NCBI Taxonomy" id="1188247"/>
    <lineage>
        <taxon>Bacteria</taxon>
        <taxon>Pseudomonadati</taxon>
        <taxon>Pseudomonadota</taxon>
        <taxon>Alphaproteobacteria</taxon>
        <taxon>Rhodothalassiales</taxon>
        <taxon>Rhodothalassiaceae</taxon>
        <taxon>Rhodothalassium</taxon>
    </lineage>
</organism>
<dbReference type="GO" id="GO:0110051">
    <property type="term" value="P:metabolite repair"/>
    <property type="evidence" value="ECO:0007669"/>
    <property type="project" value="TreeGrafter"/>
</dbReference>
<keyword evidence="10 17" id="KW-0520">NAD</keyword>
<feature type="binding site" evidence="18">
    <location>
        <position position="202"/>
    </location>
    <ligand>
        <name>K(+)</name>
        <dbReference type="ChEBI" id="CHEBI:29103"/>
    </ligand>
</feature>
<dbReference type="EC" id="5.1.99.6" evidence="19"/>
<evidence type="ECO:0000256" key="11">
    <source>
        <dbReference type="ARBA" id="ARBA00023235"/>
    </source>
</evidence>
<dbReference type="InterPro" id="IPR029056">
    <property type="entry name" value="Ribokinase-like"/>
</dbReference>
<dbReference type="Pfam" id="PF03853">
    <property type="entry name" value="YjeF_N"/>
    <property type="match status" value="1"/>
</dbReference>
<comment type="function">
    <text evidence="14 19">Bifunctional enzyme that catalyzes the epimerization of the S- and R-forms of NAD(P)HX and the dehydration of the S-form of NAD(P)HX at the expense of ADP, which is converted to AMP. This allows the repair of both epimers of NAD(P)HX, a damaged form of NAD(P)H that is a result of enzymatic or heat-dependent hydration.</text>
</comment>
<dbReference type="InterPro" id="IPR017953">
    <property type="entry name" value="Carbohydrate_kinase_pred_CS"/>
</dbReference>
<comment type="catalytic activity">
    <reaction evidence="1 18 19">
        <text>(6R)-NADHX = (6S)-NADHX</text>
        <dbReference type="Rhea" id="RHEA:32215"/>
        <dbReference type="ChEBI" id="CHEBI:64074"/>
        <dbReference type="ChEBI" id="CHEBI:64075"/>
        <dbReference type="EC" id="5.1.99.6"/>
    </reaction>
</comment>
<evidence type="ECO:0000256" key="18">
    <source>
        <dbReference type="HAMAP-Rule" id="MF_01966"/>
    </source>
</evidence>
<dbReference type="InterPro" id="IPR000631">
    <property type="entry name" value="CARKD"/>
</dbReference>
<dbReference type="HAMAP" id="MF_01965">
    <property type="entry name" value="NADHX_dehydratase"/>
    <property type="match status" value="1"/>
</dbReference>
<comment type="catalytic activity">
    <reaction evidence="16 17 19">
        <text>(6S)-NADPHX + ADP = AMP + phosphate + NADPH + H(+)</text>
        <dbReference type="Rhea" id="RHEA:32235"/>
        <dbReference type="ChEBI" id="CHEBI:15378"/>
        <dbReference type="ChEBI" id="CHEBI:43474"/>
        <dbReference type="ChEBI" id="CHEBI:57783"/>
        <dbReference type="ChEBI" id="CHEBI:64076"/>
        <dbReference type="ChEBI" id="CHEBI:456215"/>
        <dbReference type="ChEBI" id="CHEBI:456216"/>
        <dbReference type="EC" id="4.2.1.136"/>
    </reaction>
</comment>
<keyword evidence="6 17" id="KW-0547">Nucleotide-binding</keyword>
<dbReference type="GO" id="GO:0005524">
    <property type="term" value="F:ATP binding"/>
    <property type="evidence" value="ECO:0007669"/>
    <property type="project" value="UniProtKB-UniRule"/>
</dbReference>
<dbReference type="SUPFAM" id="SSF64153">
    <property type="entry name" value="YjeF N-terminal domain-like"/>
    <property type="match status" value="1"/>
</dbReference>
<evidence type="ECO:0000256" key="10">
    <source>
        <dbReference type="ARBA" id="ARBA00023027"/>
    </source>
</evidence>
<evidence type="ECO:0000256" key="15">
    <source>
        <dbReference type="ARBA" id="ARBA00048238"/>
    </source>
</evidence>
<comment type="similarity">
    <text evidence="17">Belongs to the NnrD/CARKD family.</text>
</comment>
<evidence type="ECO:0000256" key="9">
    <source>
        <dbReference type="ARBA" id="ARBA00022958"/>
    </source>
</evidence>
<keyword evidence="11 18" id="KW-0413">Isomerase</keyword>
<dbReference type="GO" id="GO:0052855">
    <property type="term" value="F:ADP-dependent NAD(P)H-hydrate dehydratase activity"/>
    <property type="evidence" value="ECO:0007669"/>
    <property type="project" value="UniProtKB-UniRule"/>
</dbReference>
<dbReference type="Gene3D" id="3.40.50.10260">
    <property type="entry name" value="YjeF N-terminal domain"/>
    <property type="match status" value="1"/>
</dbReference>
<comment type="similarity">
    <text evidence="4 19">In the C-terminal section; belongs to the NnrD/CARKD family.</text>
</comment>
<comment type="subunit">
    <text evidence="17">Homotetramer.</text>
</comment>
<comment type="catalytic activity">
    <reaction evidence="2 18 19">
        <text>(6R)-NADPHX = (6S)-NADPHX</text>
        <dbReference type="Rhea" id="RHEA:32227"/>
        <dbReference type="ChEBI" id="CHEBI:64076"/>
        <dbReference type="ChEBI" id="CHEBI:64077"/>
        <dbReference type="EC" id="5.1.99.6"/>
    </reaction>
</comment>
<feature type="binding site" evidence="17">
    <location>
        <position position="301"/>
    </location>
    <ligand>
        <name>(6S)-NADPHX</name>
        <dbReference type="ChEBI" id="CHEBI:64076"/>
    </ligand>
</feature>
<evidence type="ECO:0000256" key="8">
    <source>
        <dbReference type="ARBA" id="ARBA00022857"/>
    </source>
</evidence>
<comment type="function">
    <text evidence="18">Catalyzes the epimerization of the S- and R-forms of NAD(P)HX, a damaged form of NAD(P)H that is a result of enzymatic or heat-dependent hydration. This is a prerequisite for the S-specific NAD(P)H-hydrate dehydratase to allow the repair of both epimers of NAD(P)HX.</text>
</comment>
<comment type="function">
    <text evidence="17">Catalyzes the dehydration of the S-form of NAD(P)HX at the expense of ADP, which is converted to AMP. Together with NAD(P)HX epimerase, which catalyzes the epimerization of the S- and R-forms, the enzyme allows the repair of both epimers of NAD(P)HX, a damaged form of NAD(P)H that is a result of enzymatic or heat-dependent hydration.</text>
</comment>
<keyword evidence="7 17" id="KW-0067">ATP-binding</keyword>
<feature type="binding site" evidence="17">
    <location>
        <position position="364"/>
    </location>
    <ligand>
        <name>(6S)-NADPHX</name>
        <dbReference type="ChEBI" id="CHEBI:64076"/>
    </ligand>
</feature>
<dbReference type="SUPFAM" id="SSF53613">
    <property type="entry name" value="Ribokinase-like"/>
    <property type="match status" value="1"/>
</dbReference>
<comment type="similarity">
    <text evidence="18">Belongs to the NnrE/AIBP family.</text>
</comment>
<feature type="binding site" evidence="18">
    <location>
        <position position="199"/>
    </location>
    <ligand>
        <name>(6S)-NADPHX</name>
        <dbReference type="ChEBI" id="CHEBI:64076"/>
    </ligand>
</feature>
<keyword evidence="12 17" id="KW-0456">Lyase</keyword>
<keyword evidence="9 18" id="KW-0630">Potassium</keyword>
<evidence type="ECO:0000313" key="22">
    <source>
        <dbReference type="EMBL" id="TCP38394.1"/>
    </source>
</evidence>
<evidence type="ECO:0000256" key="13">
    <source>
        <dbReference type="ARBA" id="ARBA00023268"/>
    </source>
</evidence>
<dbReference type="EMBL" id="SLXO01000001">
    <property type="protein sequence ID" value="TCP38394.1"/>
    <property type="molecule type" value="Genomic_DNA"/>
</dbReference>
<dbReference type="Pfam" id="PF01256">
    <property type="entry name" value="Carb_kinase"/>
    <property type="match status" value="1"/>
</dbReference>
<feature type="binding site" evidence="17">
    <location>
        <position position="481"/>
    </location>
    <ligand>
        <name>(6S)-NADPHX</name>
        <dbReference type="ChEBI" id="CHEBI:64076"/>
    </ligand>
</feature>
<dbReference type="AlphaFoldDB" id="A0A4R2PTE0"/>
<feature type="binding site" evidence="17">
    <location>
        <position position="480"/>
    </location>
    <ligand>
        <name>AMP</name>
        <dbReference type="ChEBI" id="CHEBI:456215"/>
    </ligand>
</feature>
<accession>A0A4R2PTE0</accession>
<dbReference type="FunCoup" id="A0A4R2PTE0">
    <property type="interactions" value="276"/>
</dbReference>
<gene>
    <name evidence="17" type="primary">nnrD</name>
    <name evidence="18" type="synonym">nnrE</name>
    <name evidence="22" type="ORF">EV659_101297</name>
</gene>
<dbReference type="HAMAP" id="MF_01966">
    <property type="entry name" value="NADHX_epimerase"/>
    <property type="match status" value="1"/>
</dbReference>
<evidence type="ECO:0000256" key="7">
    <source>
        <dbReference type="ARBA" id="ARBA00022840"/>
    </source>
</evidence>
<dbReference type="InterPro" id="IPR004443">
    <property type="entry name" value="YjeF_N_dom"/>
</dbReference>
<dbReference type="PROSITE" id="PS51385">
    <property type="entry name" value="YJEF_N"/>
    <property type="match status" value="1"/>
</dbReference>
<dbReference type="Gene3D" id="3.40.1190.20">
    <property type="match status" value="1"/>
</dbReference>
<dbReference type="GO" id="GO:0046496">
    <property type="term" value="P:nicotinamide nucleotide metabolic process"/>
    <property type="evidence" value="ECO:0007669"/>
    <property type="project" value="UniProtKB-UniRule"/>
</dbReference>
<keyword evidence="23" id="KW-1185">Reference proteome</keyword>
<comment type="caution">
    <text evidence="18">Lacks conserved residue(s) required for the propagation of feature annotation.</text>
</comment>
<evidence type="ECO:0000256" key="1">
    <source>
        <dbReference type="ARBA" id="ARBA00000013"/>
    </source>
</evidence>
<feature type="binding site" evidence="18">
    <location>
        <begin position="101"/>
        <end position="105"/>
    </location>
    <ligand>
        <name>(6S)-NADPHX</name>
        <dbReference type="ChEBI" id="CHEBI:64076"/>
    </ligand>
</feature>
<dbReference type="PROSITE" id="PS51383">
    <property type="entry name" value="YJEF_C_3"/>
    <property type="match status" value="1"/>
</dbReference>
<dbReference type="InParanoid" id="A0A4R2PTE0"/>
<feature type="binding site" evidence="18">
    <location>
        <begin position="170"/>
        <end position="176"/>
    </location>
    <ligand>
        <name>(6S)-NADPHX</name>
        <dbReference type="ChEBI" id="CHEBI:64076"/>
    </ligand>
</feature>
<comment type="similarity">
    <text evidence="3 19">In the N-terminal section; belongs to the NnrE/AIBP family.</text>
</comment>
<evidence type="ECO:0000259" key="21">
    <source>
        <dbReference type="PROSITE" id="PS51385"/>
    </source>
</evidence>
<evidence type="ECO:0000256" key="17">
    <source>
        <dbReference type="HAMAP-Rule" id="MF_01965"/>
    </source>
</evidence>
<evidence type="ECO:0000256" key="14">
    <source>
        <dbReference type="ARBA" id="ARBA00025153"/>
    </source>
</evidence>
<feature type="domain" description="YjeF N-terminal" evidence="21">
    <location>
        <begin position="48"/>
        <end position="256"/>
    </location>
</feature>
<comment type="cofactor">
    <cofactor evidence="18 19">
        <name>K(+)</name>
        <dbReference type="ChEBI" id="CHEBI:29103"/>
    </cofactor>
    <text evidence="18 19">Binds 1 potassium ion per subunit.</text>
</comment>
<evidence type="ECO:0000256" key="16">
    <source>
        <dbReference type="ARBA" id="ARBA00049209"/>
    </source>
</evidence>
<dbReference type="GO" id="GO:0052856">
    <property type="term" value="F:NAD(P)HX epimerase activity"/>
    <property type="evidence" value="ECO:0007669"/>
    <property type="project" value="UniProtKB-UniRule"/>
</dbReference>
<protein>
    <recommendedName>
        <fullName evidence="19">Bifunctional NAD(P)H-hydrate repair enzyme</fullName>
    </recommendedName>
    <alternativeName>
        <fullName evidence="19">Nicotinamide nucleotide repair protein</fullName>
    </alternativeName>
    <domain>
        <recommendedName>
            <fullName evidence="19">ADP-dependent (S)-NAD(P)H-hydrate dehydratase</fullName>
            <ecNumber evidence="19">4.2.1.136</ecNumber>
        </recommendedName>
        <alternativeName>
            <fullName evidence="19">ADP-dependent NAD(P)HX dehydratase</fullName>
        </alternativeName>
    </domain>
    <domain>
        <recommendedName>
            <fullName evidence="19">NAD(P)H-hydrate epimerase</fullName>
            <ecNumber evidence="19">5.1.99.6</ecNumber>
        </recommendedName>
    </domain>
</protein>
<feature type="binding site" evidence="18">
    <location>
        <position position="102"/>
    </location>
    <ligand>
        <name>K(+)</name>
        <dbReference type="ChEBI" id="CHEBI:29103"/>
    </ligand>
</feature>